<feature type="binding site" evidence="9">
    <location>
        <position position="103"/>
    </location>
    <ligand>
        <name>Mg(2+)</name>
        <dbReference type="ChEBI" id="CHEBI:18420"/>
    </ligand>
</feature>
<comment type="similarity">
    <text evidence="9 10">Belongs to the thiamine-phosphate synthase family.</text>
</comment>
<dbReference type="Gene3D" id="3.20.20.70">
    <property type="entry name" value="Aldolase class I"/>
    <property type="match status" value="1"/>
</dbReference>
<dbReference type="SUPFAM" id="SSF51391">
    <property type="entry name" value="Thiamin phosphate synthase"/>
    <property type="match status" value="1"/>
</dbReference>
<feature type="binding site" evidence="9">
    <location>
        <begin position="200"/>
        <end position="201"/>
    </location>
    <ligand>
        <name>2-[(2R,5Z)-2-carboxy-4-methylthiazol-5(2H)-ylidene]ethyl phosphate</name>
        <dbReference type="ChEBI" id="CHEBI:62899"/>
    </ligand>
</feature>
<feature type="binding site" evidence="9">
    <location>
        <begin position="48"/>
        <end position="52"/>
    </location>
    <ligand>
        <name>4-amino-2-methyl-5-(diphosphooxymethyl)pyrimidine</name>
        <dbReference type="ChEBI" id="CHEBI:57841"/>
    </ligand>
</feature>
<evidence type="ECO:0000313" key="14">
    <source>
        <dbReference type="Proteomes" id="UP000673394"/>
    </source>
</evidence>
<evidence type="ECO:0000256" key="8">
    <source>
        <dbReference type="ARBA" id="ARBA00047883"/>
    </source>
</evidence>
<comment type="catalytic activity">
    <reaction evidence="8 9 10">
        <text>2-[(2R,5Z)-2-carboxy-4-methylthiazol-5(2H)-ylidene]ethyl phosphate + 4-amino-2-methyl-5-(diphosphooxymethyl)pyrimidine + 2 H(+) = thiamine phosphate + CO2 + diphosphate</text>
        <dbReference type="Rhea" id="RHEA:47844"/>
        <dbReference type="ChEBI" id="CHEBI:15378"/>
        <dbReference type="ChEBI" id="CHEBI:16526"/>
        <dbReference type="ChEBI" id="CHEBI:33019"/>
        <dbReference type="ChEBI" id="CHEBI:37575"/>
        <dbReference type="ChEBI" id="CHEBI:57841"/>
        <dbReference type="ChEBI" id="CHEBI:62899"/>
        <dbReference type="EC" id="2.5.1.3"/>
    </reaction>
</comment>
<feature type="binding site" evidence="9">
    <location>
        <position position="180"/>
    </location>
    <ligand>
        <name>2-[(2R,5Z)-2-carboxy-4-methylthiazol-5(2H)-ylidene]ethyl phosphate</name>
        <dbReference type="ChEBI" id="CHEBI:62899"/>
    </ligand>
</feature>
<dbReference type="RefSeq" id="WP_210662927.1">
    <property type="nucleotide sequence ID" value="NZ_JAGKSP010000014.1"/>
</dbReference>
<dbReference type="NCBIfam" id="TIGR00693">
    <property type="entry name" value="thiE"/>
    <property type="match status" value="1"/>
</dbReference>
<protein>
    <recommendedName>
        <fullName evidence="9">Thiamine-phosphate synthase</fullName>
        <shortName evidence="9">TP synthase</shortName>
        <shortName evidence="9">TPS</shortName>
        <ecNumber evidence="9">2.5.1.3</ecNumber>
    </recommendedName>
    <alternativeName>
        <fullName evidence="9">Thiamine-phosphate pyrophosphorylase</fullName>
        <shortName evidence="9">TMP pyrophosphorylase</shortName>
        <shortName evidence="9">TMP-PPase</shortName>
    </alternativeName>
</protein>
<keyword evidence="2 9" id="KW-0808">Transferase</keyword>
<feature type="binding site" evidence="9">
    <location>
        <begin position="148"/>
        <end position="150"/>
    </location>
    <ligand>
        <name>2-[(2R,5Z)-2-carboxy-4-methylthiazol-5(2H)-ylidene]ethyl phosphate</name>
        <dbReference type="ChEBI" id="CHEBI:62899"/>
    </ligand>
</feature>
<evidence type="ECO:0000256" key="6">
    <source>
        <dbReference type="ARBA" id="ARBA00047334"/>
    </source>
</evidence>
<feature type="binding site" evidence="9">
    <location>
        <position position="83"/>
    </location>
    <ligand>
        <name>4-amino-2-methyl-5-(diphosphooxymethyl)pyrimidine</name>
        <dbReference type="ChEBI" id="CHEBI:57841"/>
    </ligand>
</feature>
<comment type="cofactor">
    <cofactor evidence="9">
        <name>Mg(2+)</name>
        <dbReference type="ChEBI" id="CHEBI:18420"/>
    </cofactor>
    <text evidence="9">Binds 1 Mg(2+) ion per subunit.</text>
</comment>
<feature type="binding site" evidence="9">
    <location>
        <position position="84"/>
    </location>
    <ligand>
        <name>Mg(2+)</name>
        <dbReference type="ChEBI" id="CHEBI:18420"/>
    </ligand>
</feature>
<keyword evidence="5 9" id="KW-0784">Thiamine biosynthesis</keyword>
<dbReference type="EC" id="2.5.1.3" evidence="9"/>
<feature type="domain" description="Thiamine phosphate synthase/TenI" evidence="12">
    <location>
        <begin position="17"/>
        <end position="203"/>
    </location>
</feature>
<comment type="catalytic activity">
    <reaction evidence="7 9 10">
        <text>2-(2-carboxy-4-methylthiazol-5-yl)ethyl phosphate + 4-amino-2-methyl-5-(diphosphooxymethyl)pyrimidine + 2 H(+) = thiamine phosphate + CO2 + diphosphate</text>
        <dbReference type="Rhea" id="RHEA:47848"/>
        <dbReference type="ChEBI" id="CHEBI:15378"/>
        <dbReference type="ChEBI" id="CHEBI:16526"/>
        <dbReference type="ChEBI" id="CHEBI:33019"/>
        <dbReference type="ChEBI" id="CHEBI:37575"/>
        <dbReference type="ChEBI" id="CHEBI:57841"/>
        <dbReference type="ChEBI" id="CHEBI:62890"/>
        <dbReference type="EC" id="2.5.1.3"/>
    </reaction>
</comment>
<dbReference type="InterPro" id="IPR013785">
    <property type="entry name" value="Aldolase_TIM"/>
</dbReference>
<comment type="caution">
    <text evidence="13">The sequence shown here is derived from an EMBL/GenBank/DDBJ whole genome shotgun (WGS) entry which is preliminary data.</text>
</comment>
<dbReference type="PANTHER" id="PTHR20857">
    <property type="entry name" value="THIAMINE-PHOSPHATE PYROPHOSPHORYLASE"/>
    <property type="match status" value="1"/>
</dbReference>
<evidence type="ECO:0000256" key="3">
    <source>
        <dbReference type="ARBA" id="ARBA00022723"/>
    </source>
</evidence>
<dbReference type="EMBL" id="JAGKSP010000014">
    <property type="protein sequence ID" value="MBP3966062.1"/>
    <property type="molecule type" value="Genomic_DNA"/>
</dbReference>
<gene>
    <name evidence="9" type="primary">thiE</name>
    <name evidence="13" type="ORF">I8J30_25485</name>
</gene>
<evidence type="ECO:0000256" key="9">
    <source>
        <dbReference type="HAMAP-Rule" id="MF_00097"/>
    </source>
</evidence>
<dbReference type="Proteomes" id="UP000673394">
    <property type="component" value="Unassembled WGS sequence"/>
</dbReference>
<accession>A0ABS5CJK1</accession>
<dbReference type="InterPro" id="IPR022998">
    <property type="entry name" value="ThiamineP_synth_TenI"/>
</dbReference>
<comment type="catalytic activity">
    <reaction evidence="6 9 10">
        <text>4-methyl-5-(2-phosphooxyethyl)-thiazole + 4-amino-2-methyl-5-(diphosphooxymethyl)pyrimidine + H(+) = thiamine phosphate + diphosphate</text>
        <dbReference type="Rhea" id="RHEA:22328"/>
        <dbReference type="ChEBI" id="CHEBI:15378"/>
        <dbReference type="ChEBI" id="CHEBI:33019"/>
        <dbReference type="ChEBI" id="CHEBI:37575"/>
        <dbReference type="ChEBI" id="CHEBI:57841"/>
        <dbReference type="ChEBI" id="CHEBI:58296"/>
        <dbReference type="EC" id="2.5.1.3"/>
    </reaction>
</comment>
<feature type="binding site" evidence="9">
    <location>
        <position position="151"/>
    </location>
    <ligand>
        <name>4-amino-2-methyl-5-(diphosphooxymethyl)pyrimidine</name>
        <dbReference type="ChEBI" id="CHEBI:57841"/>
    </ligand>
</feature>
<reference evidence="13 14" key="1">
    <citation type="submission" date="2021-04" db="EMBL/GenBank/DDBJ databases">
        <title>Paenibacillus sp. DLE-14 whole genome sequence.</title>
        <authorList>
            <person name="Ham Y.J."/>
        </authorList>
    </citation>
    <scope>NUCLEOTIDE SEQUENCE [LARGE SCALE GENOMIC DNA]</scope>
    <source>
        <strain evidence="13 14">DLE-14</strain>
    </source>
</reference>
<name>A0ABS5CJK1_9BACL</name>
<keyword evidence="4 9" id="KW-0460">Magnesium</keyword>
<proteinExistence type="inferred from homology"/>
<dbReference type="Pfam" id="PF02581">
    <property type="entry name" value="TMP-TENI"/>
    <property type="match status" value="1"/>
</dbReference>
<feature type="binding site" evidence="9">
    <location>
        <position position="122"/>
    </location>
    <ligand>
        <name>4-amino-2-methyl-5-(diphosphooxymethyl)pyrimidine</name>
        <dbReference type="ChEBI" id="CHEBI:57841"/>
    </ligand>
</feature>
<comment type="pathway">
    <text evidence="1 9 11">Cofactor biosynthesis; thiamine diphosphate biosynthesis; thiamine phosphate from 4-amino-2-methyl-5-diphosphomethylpyrimidine and 4-methyl-5-(2-phosphoethyl)-thiazole: step 1/1.</text>
</comment>
<evidence type="ECO:0000256" key="5">
    <source>
        <dbReference type="ARBA" id="ARBA00022977"/>
    </source>
</evidence>
<keyword evidence="3 9" id="KW-0479">Metal-binding</keyword>
<evidence type="ECO:0000259" key="12">
    <source>
        <dbReference type="Pfam" id="PF02581"/>
    </source>
</evidence>
<evidence type="ECO:0000256" key="10">
    <source>
        <dbReference type="RuleBase" id="RU003826"/>
    </source>
</evidence>
<dbReference type="InterPro" id="IPR034291">
    <property type="entry name" value="TMP_synthase"/>
</dbReference>
<evidence type="ECO:0000256" key="11">
    <source>
        <dbReference type="RuleBase" id="RU004253"/>
    </source>
</evidence>
<comment type="function">
    <text evidence="9">Condenses 4-methyl-5-(beta-hydroxyethyl)thiazole monophosphate (THZ-P) and 2-methyl-4-amino-5-hydroxymethyl pyrimidine pyrophosphate (HMP-PP) to form thiamine monophosphate (TMP).</text>
</comment>
<keyword evidence="14" id="KW-1185">Reference proteome</keyword>
<dbReference type="InterPro" id="IPR036206">
    <property type="entry name" value="ThiamineP_synth_sf"/>
</dbReference>
<evidence type="ECO:0000256" key="4">
    <source>
        <dbReference type="ARBA" id="ARBA00022842"/>
    </source>
</evidence>
<evidence type="ECO:0000256" key="2">
    <source>
        <dbReference type="ARBA" id="ARBA00022679"/>
    </source>
</evidence>
<evidence type="ECO:0000256" key="1">
    <source>
        <dbReference type="ARBA" id="ARBA00005165"/>
    </source>
</evidence>
<organism evidence="13 14">
    <name type="scientific">Paenibacillus lignilyticus</name>
    <dbReference type="NCBI Taxonomy" id="1172615"/>
    <lineage>
        <taxon>Bacteria</taxon>
        <taxon>Bacillati</taxon>
        <taxon>Bacillota</taxon>
        <taxon>Bacilli</taxon>
        <taxon>Bacillales</taxon>
        <taxon>Paenibacillaceae</taxon>
        <taxon>Paenibacillus</taxon>
    </lineage>
</organism>
<sequence>MSTRAWQDDAIREALRLYFIMGSNNCLPGVDPVQVLSEAIRGGVSLFQFREKGSGALVGDARVELAWRLRELCREHRIPFIVNDDVELALEVDADGVHVGQEDEAASTVRRLIGDAKLLGVSAYDEREAETAIRCGADYLGIGPLFSTRTKEDAKDASGLDVLTQMRELGMRIPIVGIGGITDGNAAEVIRAGADGISLISAISLAQDPFAASNRLRQVVDAAFAGMD</sequence>
<evidence type="ECO:0000256" key="7">
    <source>
        <dbReference type="ARBA" id="ARBA00047851"/>
    </source>
</evidence>
<dbReference type="GO" id="GO:0004789">
    <property type="term" value="F:thiamine-phosphate diphosphorylase activity"/>
    <property type="evidence" value="ECO:0007669"/>
    <property type="project" value="UniProtKB-EC"/>
</dbReference>
<dbReference type="CDD" id="cd00564">
    <property type="entry name" value="TMP_TenI"/>
    <property type="match status" value="1"/>
</dbReference>
<evidence type="ECO:0000313" key="13">
    <source>
        <dbReference type="EMBL" id="MBP3966062.1"/>
    </source>
</evidence>
<dbReference type="HAMAP" id="MF_00097">
    <property type="entry name" value="TMP_synthase"/>
    <property type="match status" value="1"/>
</dbReference>
<dbReference type="PANTHER" id="PTHR20857:SF15">
    <property type="entry name" value="THIAMINE-PHOSPHATE SYNTHASE"/>
    <property type="match status" value="1"/>
</dbReference>